<dbReference type="PANTHER" id="PTHR43504:SF1">
    <property type="entry name" value="ISOCITRATE DEHYDROGENASE [NADP]"/>
    <property type="match status" value="1"/>
</dbReference>
<dbReference type="AlphaFoldDB" id="A0A2H3KW26"/>
<keyword evidence="18" id="KW-0129">CBS domain</keyword>
<feature type="binding site" evidence="13">
    <location>
        <position position="115"/>
    </location>
    <ligand>
        <name>D-threo-isocitrate</name>
        <dbReference type="ChEBI" id="CHEBI:15562"/>
    </ligand>
</feature>
<reference evidence="20 21" key="1">
    <citation type="submission" date="2016-05" db="EMBL/GenBank/DDBJ databases">
        <authorList>
            <person name="Lavstsen T."/>
            <person name="Jespersen J.S."/>
        </authorList>
    </citation>
    <scope>NUCLEOTIDE SEQUENCE [LARGE SCALE GENOMIC DNA]</scope>
    <source>
        <strain evidence="20 21">B7-9</strain>
    </source>
</reference>
<dbReference type="SUPFAM" id="SSF53659">
    <property type="entry name" value="Isocitrate/Isopropylmalate dehydrogenase-like"/>
    <property type="match status" value="1"/>
</dbReference>
<evidence type="ECO:0000256" key="3">
    <source>
        <dbReference type="ARBA" id="ARBA00011738"/>
    </source>
</evidence>
<keyword evidence="5" id="KW-0816">Tricarboxylic acid cycle</keyword>
<dbReference type="Pfam" id="PF00571">
    <property type="entry name" value="CBS"/>
    <property type="match status" value="2"/>
</dbReference>
<dbReference type="PROSITE" id="PS51371">
    <property type="entry name" value="CBS"/>
    <property type="match status" value="2"/>
</dbReference>
<evidence type="ECO:0000256" key="9">
    <source>
        <dbReference type="ARBA" id="ARBA00023002"/>
    </source>
</evidence>
<dbReference type="Pfam" id="PF00180">
    <property type="entry name" value="Iso_dh"/>
    <property type="match status" value="1"/>
</dbReference>
<evidence type="ECO:0000256" key="13">
    <source>
        <dbReference type="PIRSR" id="PIRSR604439-1"/>
    </source>
</evidence>
<keyword evidence="21" id="KW-1185">Reference proteome</keyword>
<dbReference type="Gene3D" id="3.40.718.10">
    <property type="entry name" value="Isopropylmalate Dehydrogenase"/>
    <property type="match status" value="1"/>
</dbReference>
<evidence type="ECO:0000256" key="17">
    <source>
        <dbReference type="PIRSR" id="PIRSR604439-5"/>
    </source>
</evidence>
<dbReference type="NCBIfam" id="NF005425">
    <property type="entry name" value="PRK07006.1"/>
    <property type="match status" value="1"/>
</dbReference>
<comment type="cofactor">
    <cofactor evidence="15">
        <name>Mg(2+)</name>
        <dbReference type="ChEBI" id="CHEBI:18420"/>
    </cofactor>
    <cofactor evidence="15">
        <name>Mn(2+)</name>
        <dbReference type="ChEBI" id="CHEBI:29035"/>
    </cofactor>
    <text evidence="15">Binds 1 Mg(2+) or Mn(2+) ion per subunit.</text>
</comment>
<keyword evidence="6" id="KW-0479">Metal-binding</keyword>
<keyword evidence="8 14" id="KW-0521">NADP</keyword>
<feature type="binding site" evidence="13">
    <location>
        <position position="149"/>
    </location>
    <ligand>
        <name>D-threo-isocitrate</name>
        <dbReference type="ChEBI" id="CHEBI:15562"/>
    </ligand>
</feature>
<proteinExistence type="inferred from homology"/>
<evidence type="ECO:0000313" key="21">
    <source>
        <dbReference type="Proteomes" id="UP000220922"/>
    </source>
</evidence>
<dbReference type="Gene3D" id="3.10.580.10">
    <property type="entry name" value="CBS-domain"/>
    <property type="match status" value="1"/>
</dbReference>
<dbReference type="GO" id="GO:0006097">
    <property type="term" value="P:glyoxylate cycle"/>
    <property type="evidence" value="ECO:0007669"/>
    <property type="project" value="UniProtKB-KW"/>
</dbReference>
<feature type="binding site" evidence="14">
    <location>
        <position position="427"/>
    </location>
    <ligand>
        <name>NADP(+)</name>
        <dbReference type="ChEBI" id="CHEBI:58349"/>
    </ligand>
</feature>
<sequence length="603" mass="66789">MPTRTTPTGERITLKDGTLIVPDNPIIPFVEGDGTGPDIWRASVRVFDAAVAKAYGGARKIAWHEVLAGEKAFRETGNWLPDETVEDFKHYLVGIKGPLTTPIGGGIRSLNVALRQMLDLYVCLRPVRYFTGVPSPVFHPERVDMVIFRENTEDIYTGIEYRAGTPEASRVLEFIEQSYPKDFAKIRFGTVEKVDEFLGMIGAPLDGRVDMGIGIKPVSRVGTERLVRAAIQYAIAFKRKSVTLVHKGNIQKFTEGAFRDWGYEYAERTFGDYVYTWAQWERTRSMYRESAANDEQKAALASGKILVKDAIADITLQQILTRPDEFDVIATLNLNGDYLSDALAAQVGGIGIAPGGNINYVTGHAIFEATHGTAPKYANLDKVNPGSVILSGDMMLRYMGWTEAADLIIGSLERTIGQKIVTYDFARMMPDAKEVKTSEFADAMIANMDRLLGDEQRIHPAFGPELVRPIETATYPRDTVGALMTRGVVSVAGSAPLHDTTHLMRSRGITSVVVEPDAAGRWGIMTMRDVLKKIVREDRSLDGITVDHIATRPLITIAPELSLKECARLMLEKNIRRIVVARDNHPIGIISETDIFRSVEEQA</sequence>
<feature type="binding site" evidence="13">
    <location>
        <position position="111"/>
    </location>
    <ligand>
        <name>D-threo-isocitrate</name>
        <dbReference type="ChEBI" id="CHEBI:15562"/>
    </ligand>
</feature>
<name>A0A2H3KW26_9CHLR</name>
<dbReference type="GO" id="GO:0006099">
    <property type="term" value="P:tricarboxylic acid cycle"/>
    <property type="evidence" value="ECO:0007669"/>
    <property type="project" value="UniProtKB-UniRule"/>
</dbReference>
<dbReference type="SMART" id="SM01329">
    <property type="entry name" value="Iso_dh"/>
    <property type="match status" value="1"/>
</dbReference>
<feature type="site" description="Critical for catalysis" evidence="16">
    <location>
        <position position="247"/>
    </location>
</feature>
<evidence type="ECO:0000256" key="8">
    <source>
        <dbReference type="ARBA" id="ARBA00022857"/>
    </source>
</evidence>
<evidence type="ECO:0000256" key="6">
    <source>
        <dbReference type="ARBA" id="ARBA00022723"/>
    </source>
</evidence>
<protein>
    <recommendedName>
        <fullName evidence="12">Isocitrate dehydrogenase (NADP(+))</fullName>
        <ecNumber evidence="12">1.1.1.42</ecNumber>
    </recommendedName>
</protein>
<feature type="binding site" evidence="14">
    <location>
        <position position="100"/>
    </location>
    <ligand>
        <name>NADP(+)</name>
        <dbReference type="ChEBI" id="CHEBI:58349"/>
    </ligand>
</feature>
<keyword evidence="10 15" id="KW-0464">Manganese</keyword>
<evidence type="ECO:0000256" key="18">
    <source>
        <dbReference type="PROSITE-ProRule" id="PRU00703"/>
    </source>
</evidence>
<feature type="binding site" evidence="14">
    <location>
        <begin position="371"/>
        <end position="377"/>
    </location>
    <ligand>
        <name>NADP(+)</name>
        <dbReference type="ChEBI" id="CHEBI:58349"/>
    </ligand>
</feature>
<feature type="modified residue" description="Phosphoserine" evidence="17">
    <location>
        <position position="109"/>
    </location>
</feature>
<gene>
    <name evidence="20" type="ORF">A9Q02_03250</name>
</gene>
<dbReference type="GO" id="GO:0000287">
    <property type="term" value="F:magnesium ion binding"/>
    <property type="evidence" value="ECO:0007669"/>
    <property type="project" value="InterPro"/>
</dbReference>
<dbReference type="InterPro" id="IPR024084">
    <property type="entry name" value="IsoPropMal-DH-like_dom"/>
</dbReference>
<dbReference type="PANTHER" id="PTHR43504">
    <property type="entry name" value="ISOCITRATE DEHYDROGENASE [NADP]"/>
    <property type="match status" value="1"/>
</dbReference>
<evidence type="ECO:0000259" key="19">
    <source>
        <dbReference type="PROSITE" id="PS51371"/>
    </source>
</evidence>
<comment type="caution">
    <text evidence="20">The sequence shown here is derived from an EMBL/GenBank/DDBJ whole genome shotgun (WGS) entry which is preliminary data.</text>
</comment>
<evidence type="ECO:0000256" key="10">
    <source>
        <dbReference type="ARBA" id="ARBA00023211"/>
    </source>
</evidence>
<comment type="cofactor">
    <cofactor evidence="1">
        <name>Mn(2+)</name>
        <dbReference type="ChEBI" id="CHEBI:29035"/>
    </cofactor>
</comment>
<dbReference type="NCBIfam" id="TIGR00183">
    <property type="entry name" value="prok_nadp_idh"/>
    <property type="match status" value="1"/>
</dbReference>
<dbReference type="InterPro" id="IPR000644">
    <property type="entry name" value="CBS_dom"/>
</dbReference>
<feature type="binding site" evidence="14">
    <location>
        <position position="384"/>
    </location>
    <ligand>
        <name>NADP(+)</name>
        <dbReference type="ChEBI" id="CHEBI:58349"/>
    </ligand>
</feature>
<evidence type="ECO:0000256" key="16">
    <source>
        <dbReference type="PIRSR" id="PIRSR604439-4"/>
    </source>
</evidence>
<evidence type="ECO:0000256" key="1">
    <source>
        <dbReference type="ARBA" id="ARBA00001936"/>
    </source>
</evidence>
<dbReference type="SUPFAM" id="SSF54631">
    <property type="entry name" value="CBS-domain pair"/>
    <property type="match status" value="1"/>
</dbReference>
<comment type="catalytic activity">
    <reaction evidence="11">
        <text>D-threo-isocitrate + NADP(+) = 2-oxoglutarate + CO2 + NADPH</text>
        <dbReference type="Rhea" id="RHEA:19629"/>
        <dbReference type="ChEBI" id="CHEBI:15562"/>
        <dbReference type="ChEBI" id="CHEBI:16526"/>
        <dbReference type="ChEBI" id="CHEBI:16810"/>
        <dbReference type="ChEBI" id="CHEBI:57783"/>
        <dbReference type="ChEBI" id="CHEBI:58349"/>
        <dbReference type="EC" id="1.1.1.42"/>
    </reaction>
</comment>
<feature type="binding site" evidence="13">
    <location>
        <position position="109"/>
    </location>
    <ligand>
        <name>D-threo-isocitrate</name>
        <dbReference type="ChEBI" id="CHEBI:15562"/>
    </ligand>
</feature>
<evidence type="ECO:0000256" key="14">
    <source>
        <dbReference type="PIRSR" id="PIRSR604439-2"/>
    </source>
</evidence>
<dbReference type="InterPro" id="IPR019818">
    <property type="entry name" value="IsoCit/isopropylmalate_DH_CS"/>
</dbReference>
<evidence type="ECO:0000256" key="4">
    <source>
        <dbReference type="ARBA" id="ARBA00022435"/>
    </source>
</evidence>
<dbReference type="PROSITE" id="PS00470">
    <property type="entry name" value="IDH_IMDH"/>
    <property type="match status" value="1"/>
</dbReference>
<dbReference type="InterPro" id="IPR004439">
    <property type="entry name" value="Isocitrate_DH_NADP_dimer_prok"/>
</dbReference>
<keyword evidence="4" id="KW-0329">Glyoxylate bypass</keyword>
<dbReference type="Proteomes" id="UP000220922">
    <property type="component" value="Unassembled WGS sequence"/>
</dbReference>
<feature type="domain" description="CBS" evidence="19">
    <location>
        <begin position="484"/>
        <end position="541"/>
    </location>
</feature>
<evidence type="ECO:0000256" key="12">
    <source>
        <dbReference type="NCBIfam" id="TIGR00183"/>
    </source>
</evidence>
<dbReference type="InterPro" id="IPR046342">
    <property type="entry name" value="CBS_dom_sf"/>
</dbReference>
<organism evidence="20 21">
    <name type="scientific">Candidatus Chloroploca asiatica</name>
    <dbReference type="NCBI Taxonomy" id="1506545"/>
    <lineage>
        <taxon>Bacteria</taxon>
        <taxon>Bacillati</taxon>
        <taxon>Chloroflexota</taxon>
        <taxon>Chloroflexia</taxon>
        <taxon>Chloroflexales</taxon>
        <taxon>Chloroflexineae</taxon>
        <taxon>Oscillochloridaceae</taxon>
        <taxon>Candidatus Chloroploca</taxon>
    </lineage>
</organism>
<evidence type="ECO:0000256" key="2">
    <source>
        <dbReference type="ARBA" id="ARBA00007769"/>
    </source>
</evidence>
<evidence type="ECO:0000256" key="5">
    <source>
        <dbReference type="ARBA" id="ARBA00022532"/>
    </source>
</evidence>
<dbReference type="SMART" id="SM00116">
    <property type="entry name" value="CBS"/>
    <property type="match status" value="2"/>
</dbReference>
<comment type="subunit">
    <text evidence="3">Homodimer.</text>
</comment>
<feature type="binding site" evidence="15">
    <location>
        <position position="337"/>
    </location>
    <ligand>
        <name>Mg(2+)</name>
        <dbReference type="ChEBI" id="CHEBI:18420"/>
    </ligand>
</feature>
<keyword evidence="9" id="KW-0560">Oxidoreductase</keyword>
<feature type="site" description="Critical for catalysis" evidence="16">
    <location>
        <position position="156"/>
    </location>
</feature>
<evidence type="ECO:0000313" key="20">
    <source>
        <dbReference type="EMBL" id="PDV98111.1"/>
    </source>
</evidence>
<evidence type="ECO:0000256" key="15">
    <source>
        <dbReference type="PIRSR" id="PIRSR604439-3"/>
    </source>
</evidence>
<keyword evidence="7 15" id="KW-0460">Magnesium</keyword>
<evidence type="ECO:0000256" key="7">
    <source>
        <dbReference type="ARBA" id="ARBA00022842"/>
    </source>
</evidence>
<feature type="binding site" evidence="13">
    <location>
        <position position="125"/>
    </location>
    <ligand>
        <name>D-threo-isocitrate</name>
        <dbReference type="ChEBI" id="CHEBI:15562"/>
    </ligand>
</feature>
<dbReference type="OrthoDB" id="9806254at2"/>
<feature type="binding site" evidence="14">
    <location>
        <position position="423"/>
    </location>
    <ligand>
        <name>NADP(+)</name>
        <dbReference type="ChEBI" id="CHEBI:58349"/>
    </ligand>
</feature>
<accession>A0A2H3KW26</accession>
<dbReference type="GO" id="GO:0004450">
    <property type="term" value="F:isocitrate dehydrogenase (NADP+) activity"/>
    <property type="evidence" value="ECO:0007669"/>
    <property type="project" value="UniProtKB-UniRule"/>
</dbReference>
<comment type="similarity">
    <text evidence="2">Belongs to the isocitrate and isopropylmalate dehydrogenases family.</text>
</comment>
<dbReference type="EC" id="1.1.1.42" evidence="12"/>
<feature type="modified residue" description="N6-succinyllysine" evidence="17">
    <location>
        <position position="96"/>
    </location>
</feature>
<dbReference type="GO" id="GO:0051287">
    <property type="term" value="F:NAD binding"/>
    <property type="evidence" value="ECO:0007669"/>
    <property type="project" value="InterPro"/>
</dbReference>
<feature type="domain" description="CBS" evidence="19">
    <location>
        <begin position="550"/>
        <end position="603"/>
    </location>
</feature>
<evidence type="ECO:0000256" key="11">
    <source>
        <dbReference type="ARBA" id="ARBA00023554"/>
    </source>
</evidence>
<dbReference type="EMBL" id="LYXE01000110">
    <property type="protein sequence ID" value="PDV98111.1"/>
    <property type="molecule type" value="Genomic_DNA"/>
</dbReference>